<evidence type="ECO:0000313" key="2">
    <source>
        <dbReference type="EMBL" id="TDN94313.1"/>
    </source>
</evidence>
<keyword evidence="3" id="KW-1185">Reference proteome</keyword>
<name>A0A4R6GHC6_9BURK</name>
<protein>
    <submittedName>
        <fullName evidence="2">Acetyltransferase (GNAT) family protein</fullName>
    </submittedName>
</protein>
<dbReference type="Gene3D" id="3.40.630.30">
    <property type="match status" value="1"/>
</dbReference>
<dbReference type="InterPro" id="IPR000182">
    <property type="entry name" value="GNAT_dom"/>
</dbReference>
<dbReference type="Proteomes" id="UP000294737">
    <property type="component" value="Unassembled WGS sequence"/>
</dbReference>
<dbReference type="AlphaFoldDB" id="A0A4R6GHC6"/>
<comment type="caution">
    <text evidence="2">The sequence shown here is derived from an EMBL/GenBank/DDBJ whole genome shotgun (WGS) entry which is preliminary data.</text>
</comment>
<sequence length="175" mass="19357">MQSRDTSNQQFCWRSMREDDLATVIAIAARLHPTYPEDEQIYTERLALYPNGCLILEVNCNAVGYAISHPWLDRQAPALNSLLQALPTCPSTYYIHDVALLPAARGLGAVEQLLANLLTAAQAHGLSTMSLTAVNNSHDFWARHGFVAIDDPVLPEKMNSYDFAARFLLKNIAAS</sequence>
<dbReference type="InterPro" id="IPR016181">
    <property type="entry name" value="Acyl_CoA_acyltransferase"/>
</dbReference>
<dbReference type="CDD" id="cd04301">
    <property type="entry name" value="NAT_SF"/>
    <property type="match status" value="1"/>
</dbReference>
<organism evidence="2 3">
    <name type="scientific">Herminiimonas fonticola</name>
    <dbReference type="NCBI Taxonomy" id="303380"/>
    <lineage>
        <taxon>Bacteria</taxon>
        <taxon>Pseudomonadati</taxon>
        <taxon>Pseudomonadota</taxon>
        <taxon>Betaproteobacteria</taxon>
        <taxon>Burkholderiales</taxon>
        <taxon>Oxalobacteraceae</taxon>
        <taxon>Herminiimonas</taxon>
    </lineage>
</organism>
<dbReference type="PROSITE" id="PS51186">
    <property type="entry name" value="GNAT"/>
    <property type="match status" value="1"/>
</dbReference>
<evidence type="ECO:0000259" key="1">
    <source>
        <dbReference type="PROSITE" id="PS51186"/>
    </source>
</evidence>
<feature type="domain" description="N-acetyltransferase" evidence="1">
    <location>
        <begin position="11"/>
        <end position="170"/>
    </location>
</feature>
<dbReference type="RefSeq" id="WP_112990938.1">
    <property type="nucleotide sequence ID" value="NZ_PTLZ01000001.1"/>
</dbReference>
<dbReference type="EMBL" id="SNWF01000004">
    <property type="protein sequence ID" value="TDN94313.1"/>
    <property type="molecule type" value="Genomic_DNA"/>
</dbReference>
<reference evidence="2 3" key="1">
    <citation type="submission" date="2019-03" db="EMBL/GenBank/DDBJ databases">
        <title>Genomic Encyclopedia of Type Strains, Phase IV (KMG-IV): sequencing the most valuable type-strain genomes for metagenomic binning, comparative biology and taxonomic classification.</title>
        <authorList>
            <person name="Goeker M."/>
        </authorList>
    </citation>
    <scope>NUCLEOTIDE SEQUENCE [LARGE SCALE GENOMIC DNA]</scope>
    <source>
        <strain evidence="2 3">DSM 18555</strain>
    </source>
</reference>
<keyword evidence="2" id="KW-0808">Transferase</keyword>
<dbReference type="GO" id="GO:0016747">
    <property type="term" value="F:acyltransferase activity, transferring groups other than amino-acyl groups"/>
    <property type="evidence" value="ECO:0007669"/>
    <property type="project" value="InterPro"/>
</dbReference>
<dbReference type="Pfam" id="PF00583">
    <property type="entry name" value="Acetyltransf_1"/>
    <property type="match status" value="1"/>
</dbReference>
<evidence type="ECO:0000313" key="3">
    <source>
        <dbReference type="Proteomes" id="UP000294737"/>
    </source>
</evidence>
<dbReference type="SUPFAM" id="SSF55729">
    <property type="entry name" value="Acyl-CoA N-acyltransferases (Nat)"/>
    <property type="match status" value="1"/>
</dbReference>
<dbReference type="OrthoDB" id="359414at2"/>
<gene>
    <name evidence="2" type="ORF">EV677_0856</name>
</gene>
<accession>A0A4R6GHC6</accession>
<proteinExistence type="predicted"/>